<name>A0ACA9Q2R1_9GLOM</name>
<reference evidence="1" key="1">
    <citation type="submission" date="2021-06" db="EMBL/GenBank/DDBJ databases">
        <authorList>
            <person name="Kallberg Y."/>
            <person name="Tangrot J."/>
            <person name="Rosling A."/>
        </authorList>
    </citation>
    <scope>NUCLEOTIDE SEQUENCE</scope>
    <source>
        <strain evidence="1">MA461A</strain>
    </source>
</reference>
<gene>
    <name evidence="1" type="ORF">RPERSI_LOCUS12486</name>
</gene>
<comment type="caution">
    <text evidence="1">The sequence shown here is derived from an EMBL/GenBank/DDBJ whole genome shotgun (WGS) entry which is preliminary data.</text>
</comment>
<organism evidence="1 2">
    <name type="scientific">Racocetra persica</name>
    <dbReference type="NCBI Taxonomy" id="160502"/>
    <lineage>
        <taxon>Eukaryota</taxon>
        <taxon>Fungi</taxon>
        <taxon>Fungi incertae sedis</taxon>
        <taxon>Mucoromycota</taxon>
        <taxon>Glomeromycotina</taxon>
        <taxon>Glomeromycetes</taxon>
        <taxon>Diversisporales</taxon>
        <taxon>Gigasporaceae</taxon>
        <taxon>Racocetra</taxon>
    </lineage>
</organism>
<sequence length="259" mass="29800">KILSPIRTAIMNLKAQSTTLADCFVQFVGLAAAIKKFQTNELMNLKSIASKFLTKDGMILIQIFICLHIFSTQDIMVLVYEKVNFKKLQELQFKYEKMKTMMNMNRTCFFWQKTSLNDLQVQVASATFLVEDNEKIIEDFEVEEAECNLEIIEHFDIENIVCLNDEVFQDGESDSDNEEFQDYEDEFDELDYDELTGNKTGQDNIDSNTIDNIDSNTIDNIDSNTIDENNANDNITRDSSIIENENEALESLPIALRKT</sequence>
<proteinExistence type="predicted"/>
<dbReference type="EMBL" id="CAJVQC010026795">
    <property type="protein sequence ID" value="CAG8734286.1"/>
    <property type="molecule type" value="Genomic_DNA"/>
</dbReference>
<protein>
    <submittedName>
        <fullName evidence="1">11098_t:CDS:1</fullName>
    </submittedName>
</protein>
<accession>A0ACA9Q2R1</accession>
<evidence type="ECO:0000313" key="2">
    <source>
        <dbReference type="Proteomes" id="UP000789920"/>
    </source>
</evidence>
<feature type="non-terminal residue" evidence="1">
    <location>
        <position position="1"/>
    </location>
</feature>
<dbReference type="Proteomes" id="UP000789920">
    <property type="component" value="Unassembled WGS sequence"/>
</dbReference>
<keyword evidence="2" id="KW-1185">Reference proteome</keyword>
<evidence type="ECO:0000313" key="1">
    <source>
        <dbReference type="EMBL" id="CAG8734286.1"/>
    </source>
</evidence>
<feature type="non-terminal residue" evidence="1">
    <location>
        <position position="259"/>
    </location>
</feature>